<feature type="compositionally biased region" description="Basic and acidic residues" evidence="1">
    <location>
        <begin position="277"/>
        <end position="286"/>
    </location>
</feature>
<gene>
    <name evidence="3" type="ORF">F2Q68_00043891</name>
</gene>
<evidence type="ECO:0000313" key="4">
    <source>
        <dbReference type="Proteomes" id="UP000712281"/>
    </source>
</evidence>
<feature type="compositionally biased region" description="Polar residues" evidence="1">
    <location>
        <begin position="189"/>
        <end position="205"/>
    </location>
</feature>
<comment type="caution">
    <text evidence="3">The sequence shown here is derived from an EMBL/GenBank/DDBJ whole genome shotgun (WGS) entry which is preliminary data.</text>
</comment>
<dbReference type="InterPro" id="IPR012340">
    <property type="entry name" value="NA-bd_OB-fold"/>
</dbReference>
<feature type="region of interest" description="Disordered" evidence="1">
    <location>
        <begin position="338"/>
        <end position="360"/>
    </location>
</feature>
<accession>A0A8S9LNP4</accession>
<reference evidence="3" key="1">
    <citation type="submission" date="2019-12" db="EMBL/GenBank/DDBJ databases">
        <title>Genome sequencing and annotation of Brassica cretica.</title>
        <authorList>
            <person name="Studholme D.J."/>
            <person name="Sarris P.F."/>
        </authorList>
    </citation>
    <scope>NUCLEOTIDE SEQUENCE</scope>
    <source>
        <strain evidence="3">PFS-001/15</strain>
        <tissue evidence="3">Leaf</tissue>
    </source>
</reference>
<sequence length="360" mass="39719">MAMAKVFFSDLKTGRCSSVVEARLLRFWEARNVKRGGELMWMDLLMVDVNSTVMQVTITAGRLPQFREKLHAGTMFSVSGFDVSRCAQNFRLTDSSLMIRFNESTSFQELTEPDSPLPEEAFRFRNHSELIGLANTNTQLPDIIGEILSVKSTVCDPPEEKNRVMVTLKLDRAKNRVRTPFERLKTDNRQSGQKSTRWSKVNSDQSRSTLDQIEIELNQIVDSVELPAESLAESPAAEKGWRLTGINGGDGQRLVLVAREIHAQNVWRTAAARVPHARNDAGEKPRLTARHGGSVADLPAPDSSQRHEHDGGGSAIPSMFCGGSMTDLLSVDGGCGGTVSDLDDGSDSTRSQGLGFWRLK</sequence>
<feature type="region of interest" description="Disordered" evidence="1">
    <location>
        <begin position="276"/>
        <end position="317"/>
    </location>
</feature>
<dbReference type="AlphaFoldDB" id="A0A8S9LNP4"/>
<dbReference type="InterPro" id="IPR003871">
    <property type="entry name" value="RFA1B/D_OB_1st"/>
</dbReference>
<dbReference type="Gene3D" id="2.40.50.140">
    <property type="entry name" value="Nucleic acid-binding proteins"/>
    <property type="match status" value="1"/>
</dbReference>
<dbReference type="PANTHER" id="PTHR47165">
    <property type="entry name" value="OS03G0429900 PROTEIN"/>
    <property type="match status" value="1"/>
</dbReference>
<feature type="domain" description="Replication protein A 70 kDa DNA-binding subunit B/D first OB fold" evidence="2">
    <location>
        <begin position="19"/>
        <end position="107"/>
    </location>
</feature>
<dbReference type="CDD" id="cd04480">
    <property type="entry name" value="RPA1_DBD_A_like"/>
    <property type="match status" value="1"/>
</dbReference>
<feature type="region of interest" description="Disordered" evidence="1">
    <location>
        <begin position="183"/>
        <end position="205"/>
    </location>
</feature>
<dbReference type="PANTHER" id="PTHR47165:SF4">
    <property type="entry name" value="OS03G0429900 PROTEIN"/>
    <property type="match status" value="1"/>
</dbReference>
<dbReference type="Pfam" id="PF02721">
    <property type="entry name" value="DUF223"/>
    <property type="match status" value="1"/>
</dbReference>
<proteinExistence type="predicted"/>
<protein>
    <recommendedName>
        <fullName evidence="2">Replication protein A 70 kDa DNA-binding subunit B/D first OB fold domain-containing protein</fullName>
    </recommendedName>
</protein>
<dbReference type="SUPFAM" id="SSF50249">
    <property type="entry name" value="Nucleic acid-binding proteins"/>
    <property type="match status" value="1"/>
</dbReference>
<dbReference type="Proteomes" id="UP000712281">
    <property type="component" value="Unassembled WGS sequence"/>
</dbReference>
<dbReference type="EMBL" id="QGKW02000276">
    <property type="protein sequence ID" value="KAF2606926.1"/>
    <property type="molecule type" value="Genomic_DNA"/>
</dbReference>
<name>A0A8S9LNP4_BRACR</name>
<evidence type="ECO:0000259" key="2">
    <source>
        <dbReference type="Pfam" id="PF02721"/>
    </source>
</evidence>
<organism evidence="3 4">
    <name type="scientific">Brassica cretica</name>
    <name type="common">Mustard</name>
    <dbReference type="NCBI Taxonomy" id="69181"/>
    <lineage>
        <taxon>Eukaryota</taxon>
        <taxon>Viridiplantae</taxon>
        <taxon>Streptophyta</taxon>
        <taxon>Embryophyta</taxon>
        <taxon>Tracheophyta</taxon>
        <taxon>Spermatophyta</taxon>
        <taxon>Magnoliopsida</taxon>
        <taxon>eudicotyledons</taxon>
        <taxon>Gunneridae</taxon>
        <taxon>Pentapetalae</taxon>
        <taxon>rosids</taxon>
        <taxon>malvids</taxon>
        <taxon>Brassicales</taxon>
        <taxon>Brassicaceae</taxon>
        <taxon>Brassiceae</taxon>
        <taxon>Brassica</taxon>
    </lineage>
</organism>
<evidence type="ECO:0000256" key="1">
    <source>
        <dbReference type="SAM" id="MobiDB-lite"/>
    </source>
</evidence>
<evidence type="ECO:0000313" key="3">
    <source>
        <dbReference type="EMBL" id="KAF2606926.1"/>
    </source>
</evidence>